<evidence type="ECO:0000313" key="2">
    <source>
        <dbReference type="EMBL" id="KAF7129670.1"/>
    </source>
</evidence>
<evidence type="ECO:0000313" key="3">
    <source>
        <dbReference type="Proteomes" id="UP000626092"/>
    </source>
</evidence>
<name>A0A834GA40_RHOSS</name>
<keyword evidence="3" id="KW-1185">Reference proteome</keyword>
<accession>A0A834GA40</accession>
<protein>
    <recommendedName>
        <fullName evidence="4">Ribosomal protein L34e superfamily protein</fullName>
    </recommendedName>
</protein>
<proteinExistence type="predicted"/>
<dbReference type="PANTHER" id="PTHR46996:SF4">
    <property type="entry name" value="RIBOSOMAL PROTEIN L34E SUPERFAMILY PROTEIN"/>
    <property type="match status" value="1"/>
</dbReference>
<organism evidence="2 3">
    <name type="scientific">Rhododendron simsii</name>
    <name type="common">Sims's rhododendron</name>
    <dbReference type="NCBI Taxonomy" id="118357"/>
    <lineage>
        <taxon>Eukaryota</taxon>
        <taxon>Viridiplantae</taxon>
        <taxon>Streptophyta</taxon>
        <taxon>Embryophyta</taxon>
        <taxon>Tracheophyta</taxon>
        <taxon>Spermatophyta</taxon>
        <taxon>Magnoliopsida</taxon>
        <taxon>eudicotyledons</taxon>
        <taxon>Gunneridae</taxon>
        <taxon>Pentapetalae</taxon>
        <taxon>asterids</taxon>
        <taxon>Ericales</taxon>
        <taxon>Ericaceae</taxon>
        <taxon>Ericoideae</taxon>
        <taxon>Rhodoreae</taxon>
        <taxon>Rhododendron</taxon>
    </lineage>
</organism>
<reference evidence="2" key="1">
    <citation type="submission" date="2019-11" db="EMBL/GenBank/DDBJ databases">
        <authorList>
            <person name="Liu Y."/>
            <person name="Hou J."/>
            <person name="Li T.-Q."/>
            <person name="Guan C.-H."/>
            <person name="Wu X."/>
            <person name="Wu H.-Z."/>
            <person name="Ling F."/>
            <person name="Zhang R."/>
            <person name="Shi X.-G."/>
            <person name="Ren J.-P."/>
            <person name="Chen E.-F."/>
            <person name="Sun J.-M."/>
        </authorList>
    </citation>
    <scope>NUCLEOTIDE SEQUENCE</scope>
    <source>
        <strain evidence="2">Adult_tree_wgs_1</strain>
        <tissue evidence="2">Leaves</tissue>
    </source>
</reference>
<keyword evidence="1" id="KW-0472">Membrane</keyword>
<dbReference type="OrthoDB" id="1865221at2759"/>
<dbReference type="AlphaFoldDB" id="A0A834GA40"/>
<keyword evidence="1" id="KW-0812">Transmembrane</keyword>
<comment type="caution">
    <text evidence="2">The sequence shown here is derived from an EMBL/GenBank/DDBJ whole genome shotgun (WGS) entry which is preliminary data.</text>
</comment>
<dbReference type="Proteomes" id="UP000626092">
    <property type="component" value="Unassembled WGS sequence"/>
</dbReference>
<sequence>MICFHTLVSVDQQIDMSNSVNPTDLCPKLSHKKAPNSPNHLGICQQSRWAAIDVLILIAVIGASGFLLIPHIKLLTFHTIAIVRGLAFAVREEVFGAPIIYGCLGVSILCTVVAVMGITVCLSRKCGRPGCRGLRMGAKFDIQLETEDSLKNSSGFLGRDGVKKGVFELACDHHRELESELKKMAPPNGRAVLLFRGRCGCSVGRMEVPGPRKPPRKVKK</sequence>
<dbReference type="EMBL" id="WJXA01000010">
    <property type="protein sequence ID" value="KAF7129670.1"/>
    <property type="molecule type" value="Genomic_DNA"/>
</dbReference>
<gene>
    <name evidence="2" type="ORF">RHSIM_Rhsim10G0038500</name>
</gene>
<feature type="transmembrane region" description="Helical" evidence="1">
    <location>
        <begin position="99"/>
        <end position="122"/>
    </location>
</feature>
<dbReference type="PANTHER" id="PTHR46996">
    <property type="entry name" value="OS05G0488500 PROTEIN"/>
    <property type="match status" value="1"/>
</dbReference>
<evidence type="ECO:0000256" key="1">
    <source>
        <dbReference type="SAM" id="Phobius"/>
    </source>
</evidence>
<evidence type="ECO:0008006" key="4">
    <source>
        <dbReference type="Google" id="ProtNLM"/>
    </source>
</evidence>
<keyword evidence="1" id="KW-1133">Transmembrane helix</keyword>
<feature type="transmembrane region" description="Helical" evidence="1">
    <location>
        <begin position="49"/>
        <end position="69"/>
    </location>
</feature>